<organism evidence="1 2">
    <name type="scientific">Mycetomoellerius zeteki</name>
    <dbReference type="NCBI Taxonomy" id="64791"/>
    <lineage>
        <taxon>Eukaryota</taxon>
        <taxon>Metazoa</taxon>
        <taxon>Ecdysozoa</taxon>
        <taxon>Arthropoda</taxon>
        <taxon>Hexapoda</taxon>
        <taxon>Insecta</taxon>
        <taxon>Pterygota</taxon>
        <taxon>Neoptera</taxon>
        <taxon>Endopterygota</taxon>
        <taxon>Hymenoptera</taxon>
        <taxon>Apocrita</taxon>
        <taxon>Aculeata</taxon>
        <taxon>Formicoidea</taxon>
        <taxon>Formicidae</taxon>
        <taxon>Myrmicinae</taxon>
        <taxon>Mycetomoellerius</taxon>
    </lineage>
</organism>
<dbReference type="EMBL" id="KQ982700">
    <property type="protein sequence ID" value="KYQ51937.1"/>
    <property type="molecule type" value="Genomic_DNA"/>
</dbReference>
<dbReference type="Proteomes" id="UP000075809">
    <property type="component" value="Unassembled WGS sequence"/>
</dbReference>
<accession>A0A151WVY9</accession>
<reference evidence="1 2" key="1">
    <citation type="submission" date="2015-09" db="EMBL/GenBank/DDBJ databases">
        <title>Trachymyrmex zeteki WGS genome.</title>
        <authorList>
            <person name="Nygaard S."/>
            <person name="Hu H."/>
            <person name="Boomsma J."/>
            <person name="Zhang G."/>
        </authorList>
    </citation>
    <scope>NUCLEOTIDE SEQUENCE [LARGE SCALE GENOMIC DNA]</scope>
    <source>
        <strain evidence="1">Tzet28-1</strain>
        <tissue evidence="1">Whole body</tissue>
    </source>
</reference>
<protein>
    <recommendedName>
        <fullName evidence="3">Tesmin/TSO1-like CXC domain-containing protein</fullName>
    </recommendedName>
</protein>
<proteinExistence type="predicted"/>
<name>A0A151WVY9_9HYME</name>
<evidence type="ECO:0000313" key="2">
    <source>
        <dbReference type="Proteomes" id="UP000075809"/>
    </source>
</evidence>
<gene>
    <name evidence="1" type="ORF">ALC60_08955</name>
</gene>
<keyword evidence="2" id="KW-1185">Reference proteome</keyword>
<sequence length="208" mass="23678">MNQIEGDYRPHIKTVKARLLQKYGDDIIIAETANKCPVVCFHNTGYKILTEAWYEQKASDPKEERKRIVKAAATIILEDIRSQVYETTHYPPSDNFLMDVQTVVPETLQILLEGIILKNKRGSLEKWKKKCIAFAHCIISAVRPISFSCRCTKGCRRACGCKKAGSKCSSMCVNCNNSCENAQIVTFDSDDEDFDEIMPRENENENEE</sequence>
<evidence type="ECO:0000313" key="1">
    <source>
        <dbReference type="EMBL" id="KYQ51937.1"/>
    </source>
</evidence>
<evidence type="ECO:0008006" key="3">
    <source>
        <dbReference type="Google" id="ProtNLM"/>
    </source>
</evidence>
<dbReference type="AlphaFoldDB" id="A0A151WVY9"/>